<accession>A0A699X2Z5</accession>
<reference evidence="2" key="1">
    <citation type="journal article" date="2019" name="Sci. Rep.">
        <title>Draft genome of Tanacetum cinerariifolium, the natural source of mosquito coil.</title>
        <authorList>
            <person name="Yamashiro T."/>
            <person name="Shiraishi A."/>
            <person name="Satake H."/>
            <person name="Nakayama K."/>
        </authorList>
    </citation>
    <scope>NUCLEOTIDE SEQUENCE</scope>
</reference>
<feature type="region of interest" description="Disordered" evidence="1">
    <location>
        <begin position="1"/>
        <end position="33"/>
    </location>
</feature>
<comment type="caution">
    <text evidence="2">The sequence shown here is derived from an EMBL/GenBank/DDBJ whole genome shotgun (WGS) entry which is preliminary data.</text>
</comment>
<evidence type="ECO:0000256" key="1">
    <source>
        <dbReference type="SAM" id="MobiDB-lite"/>
    </source>
</evidence>
<dbReference type="AlphaFoldDB" id="A0A699X2Z5"/>
<organism evidence="2">
    <name type="scientific">Tanacetum cinerariifolium</name>
    <name type="common">Dalmatian daisy</name>
    <name type="synonym">Chrysanthemum cinerariifolium</name>
    <dbReference type="NCBI Taxonomy" id="118510"/>
    <lineage>
        <taxon>Eukaryota</taxon>
        <taxon>Viridiplantae</taxon>
        <taxon>Streptophyta</taxon>
        <taxon>Embryophyta</taxon>
        <taxon>Tracheophyta</taxon>
        <taxon>Spermatophyta</taxon>
        <taxon>Magnoliopsida</taxon>
        <taxon>eudicotyledons</taxon>
        <taxon>Gunneridae</taxon>
        <taxon>Pentapetalae</taxon>
        <taxon>asterids</taxon>
        <taxon>campanulids</taxon>
        <taxon>Asterales</taxon>
        <taxon>Asteraceae</taxon>
        <taxon>Asteroideae</taxon>
        <taxon>Anthemideae</taxon>
        <taxon>Anthemidinae</taxon>
        <taxon>Tanacetum</taxon>
    </lineage>
</organism>
<proteinExistence type="predicted"/>
<feature type="non-terminal residue" evidence="2">
    <location>
        <position position="1"/>
    </location>
</feature>
<dbReference type="EMBL" id="BKCJ011794074">
    <property type="protein sequence ID" value="GFD53423.1"/>
    <property type="molecule type" value="Genomic_DNA"/>
</dbReference>
<name>A0A699X2Z5_TANCI</name>
<protein>
    <submittedName>
        <fullName evidence="2">Uncharacterized protein</fullName>
    </submittedName>
</protein>
<sequence length="102" mass="11320">ERRRSGQDQGLGAGQRARHRAGRHPEGRPGPEHLHLLDRVLAEGDGRHPGIFRPPPGAQFLLGVDLGLPHRRSRRESDLAAGVYAVERFHLRRSVSGARHAH</sequence>
<gene>
    <name evidence="2" type="ORF">Tci_925392</name>
</gene>
<evidence type="ECO:0000313" key="2">
    <source>
        <dbReference type="EMBL" id="GFD53423.1"/>
    </source>
</evidence>
<feature type="compositionally biased region" description="Basic and acidic residues" evidence="1">
    <location>
        <begin position="23"/>
        <end position="33"/>
    </location>
</feature>
<feature type="non-terminal residue" evidence="2">
    <location>
        <position position="102"/>
    </location>
</feature>